<gene>
    <name evidence="5" type="ORF">MMF94_30780</name>
</gene>
<protein>
    <recommendedName>
        <fullName evidence="2">3-hydroxyisobutyryl-CoA hydrolase</fullName>
        <ecNumber evidence="2">3.1.2.4</ecNumber>
    </recommendedName>
</protein>
<dbReference type="PANTHER" id="PTHR43176:SF3">
    <property type="entry name" value="3-HYDROXYISOBUTYRYL-COA HYDROLASE, MITOCHONDRIAL"/>
    <property type="match status" value="1"/>
</dbReference>
<evidence type="ECO:0000256" key="3">
    <source>
        <dbReference type="ARBA" id="ARBA00022801"/>
    </source>
</evidence>
<comment type="catalytic activity">
    <reaction evidence="1">
        <text>3-hydroxy-2-methylpropanoyl-CoA + H2O = 3-hydroxy-2-methylpropanoate + CoA + H(+)</text>
        <dbReference type="Rhea" id="RHEA:20888"/>
        <dbReference type="ChEBI" id="CHEBI:11805"/>
        <dbReference type="ChEBI" id="CHEBI:15377"/>
        <dbReference type="ChEBI" id="CHEBI:15378"/>
        <dbReference type="ChEBI" id="CHEBI:57287"/>
        <dbReference type="ChEBI" id="CHEBI:57340"/>
        <dbReference type="EC" id="3.1.2.4"/>
    </reaction>
</comment>
<evidence type="ECO:0000313" key="6">
    <source>
        <dbReference type="Proteomes" id="UP001299970"/>
    </source>
</evidence>
<evidence type="ECO:0000256" key="2">
    <source>
        <dbReference type="ARBA" id="ARBA00011915"/>
    </source>
</evidence>
<dbReference type="PANTHER" id="PTHR43176">
    <property type="entry name" value="3-HYDROXYISOBUTYRYL-COA HYDROLASE-RELATED"/>
    <property type="match status" value="1"/>
</dbReference>
<comment type="caution">
    <text evidence="5">The sequence shown here is derived from an EMBL/GenBank/DDBJ whole genome shotgun (WGS) entry which is preliminary data.</text>
</comment>
<accession>A0ABS9TNJ6</accession>
<evidence type="ECO:0000259" key="4">
    <source>
        <dbReference type="Pfam" id="PF16113"/>
    </source>
</evidence>
<dbReference type="Proteomes" id="UP001299970">
    <property type="component" value="Unassembled WGS sequence"/>
</dbReference>
<name>A0ABS9TNJ6_9PSEU</name>
<dbReference type="NCBIfam" id="NF004127">
    <property type="entry name" value="PRK05617.1"/>
    <property type="match status" value="1"/>
</dbReference>
<dbReference type="EMBL" id="JAKXMK010000030">
    <property type="protein sequence ID" value="MCH6170107.1"/>
    <property type="molecule type" value="Genomic_DNA"/>
</dbReference>
<sequence>MSAAAPSDSSGGSDGFVGFIDAGDDPGHVRVRRHGRVGRLTLDRPEAINALSLRMMVALDTVLRRWETDPQIDVVVLDGTGPRGFCAGGDIRVIYEDAQNRRGVSERLWRTEYLLDALIADYRKPVVTVLDGITMGGGIGIGCHIRHRIVTERSVLALPEVALGLAPDVGGLLLLARAPGRLGAHLALTAARMGGVDAVRAGFADAVVPSERLGQLVPLLQRMDPADAIATLAVAPSALGDGELEAHRSWIDMCYDADEVPAVVERLAAHPEPAARAAAEAITRMSPLALCVTWCGLGEAGKADALGPTLVQDLRVSYRFLDGPDLVEGIRAAVIDRSRSPVWSPERLSDVTPAMVERHFAPLGAADLDLSPVLGRRAGRP</sequence>
<dbReference type="InterPro" id="IPR045004">
    <property type="entry name" value="ECH_dom"/>
</dbReference>
<dbReference type="Pfam" id="PF16113">
    <property type="entry name" value="ECH_2"/>
    <property type="match status" value="1"/>
</dbReference>
<dbReference type="CDD" id="cd06558">
    <property type="entry name" value="crotonase-like"/>
    <property type="match status" value="1"/>
</dbReference>
<dbReference type="InterPro" id="IPR032259">
    <property type="entry name" value="HIBYL-CoA-H"/>
</dbReference>
<dbReference type="Gene3D" id="3.90.226.10">
    <property type="entry name" value="2-enoyl-CoA Hydratase, Chain A, domain 1"/>
    <property type="match status" value="1"/>
</dbReference>
<evidence type="ECO:0000256" key="1">
    <source>
        <dbReference type="ARBA" id="ARBA00001709"/>
    </source>
</evidence>
<proteinExistence type="predicted"/>
<keyword evidence="3" id="KW-0378">Hydrolase</keyword>
<evidence type="ECO:0000313" key="5">
    <source>
        <dbReference type="EMBL" id="MCH6170107.1"/>
    </source>
</evidence>
<dbReference type="RefSeq" id="WP_241040915.1">
    <property type="nucleotide sequence ID" value="NZ_BAAAJF010000028.1"/>
</dbReference>
<dbReference type="SUPFAM" id="SSF52096">
    <property type="entry name" value="ClpP/crotonase"/>
    <property type="match status" value="1"/>
</dbReference>
<feature type="domain" description="Enoyl-CoA hydratase/isomerase" evidence="4">
    <location>
        <begin position="37"/>
        <end position="360"/>
    </location>
</feature>
<dbReference type="EC" id="3.1.2.4" evidence="2"/>
<keyword evidence="6" id="KW-1185">Reference proteome</keyword>
<dbReference type="InterPro" id="IPR029045">
    <property type="entry name" value="ClpP/crotonase-like_dom_sf"/>
</dbReference>
<reference evidence="5 6" key="1">
    <citation type="submission" date="2022-03" db="EMBL/GenBank/DDBJ databases">
        <title>Pseudonocardia alaer sp. nov., a novel actinomycete isolated from reed forest soil.</title>
        <authorList>
            <person name="Wang L."/>
        </authorList>
    </citation>
    <scope>NUCLEOTIDE SEQUENCE [LARGE SCALE GENOMIC DNA]</scope>
    <source>
        <strain evidence="5 6">Y-16303</strain>
    </source>
</reference>
<organism evidence="5 6">
    <name type="scientific">Pseudonocardia alaniniphila</name>
    <dbReference type="NCBI Taxonomy" id="75291"/>
    <lineage>
        <taxon>Bacteria</taxon>
        <taxon>Bacillati</taxon>
        <taxon>Actinomycetota</taxon>
        <taxon>Actinomycetes</taxon>
        <taxon>Pseudonocardiales</taxon>
        <taxon>Pseudonocardiaceae</taxon>
        <taxon>Pseudonocardia</taxon>
    </lineage>
</organism>